<feature type="compositionally biased region" description="Polar residues" evidence="1">
    <location>
        <begin position="58"/>
        <end position="78"/>
    </location>
</feature>
<feature type="chain" id="PRO_5046694750" evidence="2">
    <location>
        <begin position="17"/>
        <end position="127"/>
    </location>
</feature>
<sequence>MRFAAIFLWAVTFTTAYTQENHTPDTVDGSLLSGVKSDCVMPTNSTTHDGSKSHDNSTAHGNSTTDTKSKGSAGNTSLGTGSKVGNSSGGGNSTKPPVKAAGYAIEAADAGGLVTLAGLGVAFALYM</sequence>
<dbReference type="Proteomes" id="UP001396898">
    <property type="component" value="Unassembled WGS sequence"/>
</dbReference>
<protein>
    <submittedName>
        <fullName evidence="3">Uncharacterized protein</fullName>
    </submittedName>
</protein>
<dbReference type="EMBL" id="JAQQWI010000006">
    <property type="protein sequence ID" value="KAK8032769.1"/>
    <property type="molecule type" value="Genomic_DNA"/>
</dbReference>
<feature type="signal peptide" evidence="2">
    <location>
        <begin position="1"/>
        <end position="16"/>
    </location>
</feature>
<feature type="region of interest" description="Disordered" evidence="1">
    <location>
        <begin position="38"/>
        <end position="98"/>
    </location>
</feature>
<accession>A0ABR1SET3</accession>
<keyword evidence="2" id="KW-0732">Signal</keyword>
<name>A0ABR1SET3_9PEZI</name>
<proteinExistence type="predicted"/>
<evidence type="ECO:0000313" key="3">
    <source>
        <dbReference type="EMBL" id="KAK8032769.1"/>
    </source>
</evidence>
<comment type="caution">
    <text evidence="3">The sequence shown here is derived from an EMBL/GenBank/DDBJ whole genome shotgun (WGS) entry which is preliminary data.</text>
</comment>
<evidence type="ECO:0000256" key="2">
    <source>
        <dbReference type="SAM" id="SignalP"/>
    </source>
</evidence>
<organism evidence="3 4">
    <name type="scientific">Apiospora marii</name>
    <dbReference type="NCBI Taxonomy" id="335849"/>
    <lineage>
        <taxon>Eukaryota</taxon>
        <taxon>Fungi</taxon>
        <taxon>Dikarya</taxon>
        <taxon>Ascomycota</taxon>
        <taxon>Pezizomycotina</taxon>
        <taxon>Sordariomycetes</taxon>
        <taxon>Xylariomycetidae</taxon>
        <taxon>Amphisphaeriales</taxon>
        <taxon>Apiosporaceae</taxon>
        <taxon>Apiospora</taxon>
    </lineage>
</organism>
<gene>
    <name evidence="3" type="ORF">PG991_002167</name>
</gene>
<evidence type="ECO:0000313" key="4">
    <source>
        <dbReference type="Proteomes" id="UP001396898"/>
    </source>
</evidence>
<evidence type="ECO:0000256" key="1">
    <source>
        <dbReference type="SAM" id="MobiDB-lite"/>
    </source>
</evidence>
<keyword evidence="4" id="KW-1185">Reference proteome</keyword>
<reference evidence="3 4" key="1">
    <citation type="submission" date="2023-01" db="EMBL/GenBank/DDBJ databases">
        <title>Analysis of 21 Apiospora genomes using comparative genomics revels a genus with tremendous synthesis potential of carbohydrate active enzymes and secondary metabolites.</title>
        <authorList>
            <person name="Sorensen T."/>
        </authorList>
    </citation>
    <scope>NUCLEOTIDE SEQUENCE [LARGE SCALE GENOMIC DNA]</scope>
    <source>
        <strain evidence="3 4">CBS 20057</strain>
    </source>
</reference>